<evidence type="ECO:0000313" key="1">
    <source>
        <dbReference type="EMBL" id="OHE96804.1"/>
    </source>
</evidence>
<organism evidence="1 2">
    <name type="scientific">Colletotrichum orchidophilum</name>
    <dbReference type="NCBI Taxonomy" id="1209926"/>
    <lineage>
        <taxon>Eukaryota</taxon>
        <taxon>Fungi</taxon>
        <taxon>Dikarya</taxon>
        <taxon>Ascomycota</taxon>
        <taxon>Pezizomycotina</taxon>
        <taxon>Sordariomycetes</taxon>
        <taxon>Hypocreomycetidae</taxon>
        <taxon>Glomerellales</taxon>
        <taxon>Glomerellaceae</taxon>
        <taxon>Colletotrichum</taxon>
    </lineage>
</organism>
<dbReference type="RefSeq" id="XP_022473960.1">
    <property type="nucleotide sequence ID" value="XM_022619585.1"/>
</dbReference>
<dbReference type="GeneID" id="34561095"/>
<comment type="caution">
    <text evidence="1">The sequence shown here is derived from an EMBL/GenBank/DDBJ whole genome shotgun (WGS) entry which is preliminary data.</text>
</comment>
<evidence type="ECO:0000313" key="2">
    <source>
        <dbReference type="Proteomes" id="UP000176998"/>
    </source>
</evidence>
<protein>
    <submittedName>
        <fullName evidence="1">Uncharacterized protein</fullName>
    </submittedName>
</protein>
<keyword evidence="2" id="KW-1185">Reference proteome</keyword>
<dbReference type="Proteomes" id="UP000176998">
    <property type="component" value="Unassembled WGS sequence"/>
</dbReference>
<dbReference type="AlphaFoldDB" id="A0A1G4B5X5"/>
<dbReference type="PROSITE" id="PS51257">
    <property type="entry name" value="PROKAR_LIPOPROTEIN"/>
    <property type="match status" value="1"/>
</dbReference>
<sequence>MGKCLSRLRPAACPVTGVLGAVGACPSCGNEVGGREGTARYGAPTLTALACTFPISDSTEVSTCHLPPATGLGWIPFTPFPIQETSQAGRYLASISQKLTSDHGKYSAFMREMRPVFRCFLSRPFRTHTG</sequence>
<gene>
    <name evidence="1" type="ORF">CORC01_07950</name>
</gene>
<reference evidence="1 2" key="1">
    <citation type="submission" date="2016-09" db="EMBL/GenBank/DDBJ databases">
        <authorList>
            <person name="Capua I."/>
            <person name="De Benedictis P."/>
            <person name="Joannis T."/>
            <person name="Lombin L.H."/>
            <person name="Cattoli G."/>
        </authorList>
    </citation>
    <scope>NUCLEOTIDE SEQUENCE [LARGE SCALE GENOMIC DNA]</scope>
    <source>
        <strain evidence="1 2">IMI 309357</strain>
    </source>
</reference>
<accession>A0A1G4B5X5</accession>
<dbReference type="EMBL" id="MJBS01000065">
    <property type="protein sequence ID" value="OHE96804.1"/>
    <property type="molecule type" value="Genomic_DNA"/>
</dbReference>
<name>A0A1G4B5X5_9PEZI</name>
<proteinExistence type="predicted"/>